<dbReference type="Proteomes" id="UP000310158">
    <property type="component" value="Unassembled WGS sequence"/>
</dbReference>
<evidence type="ECO:0000256" key="1">
    <source>
        <dbReference type="ARBA" id="ARBA00004370"/>
    </source>
</evidence>
<evidence type="ECO:0000256" key="4">
    <source>
        <dbReference type="ARBA" id="ARBA00023136"/>
    </source>
</evidence>
<evidence type="ECO:0000313" key="6">
    <source>
        <dbReference type="EMBL" id="THH19230.1"/>
    </source>
</evidence>
<dbReference type="EMBL" id="SGPL01000051">
    <property type="protein sequence ID" value="THH19230.1"/>
    <property type="molecule type" value="Genomic_DNA"/>
</dbReference>
<proteinExistence type="predicted"/>
<dbReference type="GO" id="GO:0005506">
    <property type="term" value="F:iron ion binding"/>
    <property type="evidence" value="ECO:0007669"/>
    <property type="project" value="InterPro"/>
</dbReference>
<dbReference type="Pfam" id="PF04116">
    <property type="entry name" value="FA_hydroxylase"/>
    <property type="match status" value="1"/>
</dbReference>
<comment type="caution">
    <text evidence="6">The sequence shown here is derived from an EMBL/GenBank/DDBJ whole genome shotgun (WGS) entry which is preliminary data.</text>
</comment>
<evidence type="ECO:0000256" key="2">
    <source>
        <dbReference type="ARBA" id="ARBA00022692"/>
    </source>
</evidence>
<dbReference type="GO" id="GO:0016020">
    <property type="term" value="C:membrane"/>
    <property type="evidence" value="ECO:0007669"/>
    <property type="project" value="UniProtKB-SubCell"/>
</dbReference>
<dbReference type="InterPro" id="IPR050307">
    <property type="entry name" value="Sterol_Desaturase_Related"/>
</dbReference>
<keyword evidence="7" id="KW-1185">Reference proteome</keyword>
<gene>
    <name evidence="6" type="ORF">EW146_g1889</name>
</gene>
<dbReference type="PANTHER" id="PTHR11863">
    <property type="entry name" value="STEROL DESATURASE"/>
    <property type="match status" value="1"/>
</dbReference>
<name>A0A4S4M8M0_9AGAM</name>
<dbReference type="OrthoDB" id="408954at2759"/>
<reference evidence="6 7" key="1">
    <citation type="submission" date="2019-02" db="EMBL/GenBank/DDBJ databases">
        <title>Genome sequencing of the rare red list fungi Bondarzewia mesenterica.</title>
        <authorList>
            <person name="Buettner E."/>
            <person name="Kellner H."/>
        </authorList>
    </citation>
    <scope>NUCLEOTIDE SEQUENCE [LARGE SCALE GENOMIC DNA]</scope>
    <source>
        <strain evidence="6 7">DSM 108281</strain>
    </source>
</reference>
<sequence>MASINSTGTLFSQQHLWHEYPFYYVPRPSFFPGISDQALSLAAPVVAYWASSLLFHTFDISGWKWLDKYRIHDSAEVASRNLVTRTTVIWAVLFQQVIQTILGVFWMSAEDSSVNPAAEMEQLAGVMARSAQVVLSDRAAEQWLKAEGARLVYLTYWWFIPAAQLLWAMCVMDTWQYILHRSMHVNKFLYKHLHSVHHRLYVPYAFGALYNHPLEGFLLDSVGAVLSEVLSFMTVRQAAFFFVFSTCKTVDDHCGYSLPFDPLQWLSGNNADYHDIHHQVVGIKSNFSQPFFVHWDVLLGTRLTRKEIELRREKTQKAA</sequence>
<keyword evidence="3" id="KW-1133">Transmembrane helix</keyword>
<evidence type="ECO:0000259" key="5">
    <source>
        <dbReference type="Pfam" id="PF04116"/>
    </source>
</evidence>
<dbReference type="InterPro" id="IPR006694">
    <property type="entry name" value="Fatty_acid_hydroxylase"/>
</dbReference>
<dbReference type="GO" id="GO:0008610">
    <property type="term" value="P:lipid biosynthetic process"/>
    <property type="evidence" value="ECO:0007669"/>
    <property type="project" value="InterPro"/>
</dbReference>
<evidence type="ECO:0000313" key="7">
    <source>
        <dbReference type="Proteomes" id="UP000310158"/>
    </source>
</evidence>
<protein>
    <recommendedName>
        <fullName evidence="5">Fatty acid hydroxylase domain-containing protein</fullName>
    </recommendedName>
</protein>
<accession>A0A4S4M8M0</accession>
<keyword evidence="2" id="KW-0812">Transmembrane</keyword>
<dbReference type="AlphaFoldDB" id="A0A4S4M8M0"/>
<feature type="domain" description="Fatty acid hydroxylase" evidence="5">
    <location>
        <begin position="166"/>
        <end position="301"/>
    </location>
</feature>
<organism evidence="6 7">
    <name type="scientific">Bondarzewia mesenterica</name>
    <dbReference type="NCBI Taxonomy" id="1095465"/>
    <lineage>
        <taxon>Eukaryota</taxon>
        <taxon>Fungi</taxon>
        <taxon>Dikarya</taxon>
        <taxon>Basidiomycota</taxon>
        <taxon>Agaricomycotina</taxon>
        <taxon>Agaricomycetes</taxon>
        <taxon>Russulales</taxon>
        <taxon>Bondarzewiaceae</taxon>
        <taxon>Bondarzewia</taxon>
    </lineage>
</organism>
<evidence type="ECO:0000256" key="3">
    <source>
        <dbReference type="ARBA" id="ARBA00022989"/>
    </source>
</evidence>
<keyword evidence="4" id="KW-0472">Membrane</keyword>
<dbReference type="GO" id="GO:0016491">
    <property type="term" value="F:oxidoreductase activity"/>
    <property type="evidence" value="ECO:0007669"/>
    <property type="project" value="InterPro"/>
</dbReference>
<comment type="subcellular location">
    <subcellularLocation>
        <location evidence="1">Membrane</location>
    </subcellularLocation>
</comment>